<gene>
    <name evidence="2" type="primary">tnpF</name>
    <name evidence="2" type="ORF">MGR_4139</name>
</gene>
<name>A4U5B4_9PROT</name>
<dbReference type="Pfam" id="PF13817">
    <property type="entry name" value="DDE_Tnp_IS66_C"/>
    <property type="match status" value="1"/>
</dbReference>
<sequence length="118" mass="13411">MAEPHAYFVDAISRIVAGHPQSRLDELLPWAYQIPADLKAVAREHRLRPFCETWSPMPYATPRRVRFWPGGGAIVIFRHSTTEDVLYSDMWKVSTTTFSLKAMIRLNIGIASPTVGLR</sequence>
<dbReference type="EMBL" id="CU459003">
    <property type="protein sequence ID" value="CAM78071.1"/>
    <property type="molecule type" value="Genomic_DNA"/>
</dbReference>
<accession>A4U5B4</accession>
<proteinExistence type="predicted"/>
<feature type="domain" description="Transposase IS66 C-terminal" evidence="1">
    <location>
        <begin position="3"/>
        <end position="30"/>
    </location>
</feature>
<dbReference type="InterPro" id="IPR039552">
    <property type="entry name" value="IS66_C"/>
</dbReference>
<evidence type="ECO:0000313" key="2">
    <source>
        <dbReference type="EMBL" id="CAM78071.1"/>
    </source>
</evidence>
<reference evidence="2" key="1">
    <citation type="journal article" date="2007" name="J. Bacteriol.">
        <title>Comparative genome analysis of four magnetotactic bacteria reveals a complex set of group-specific genes implicated in magnetosome biomineralization and function.</title>
        <authorList>
            <person name="Richter M."/>
            <person name="Kube M."/>
            <person name="Bazylinski D.A."/>
            <person name="Lombardot T."/>
            <person name="Gloeckner F.O."/>
            <person name="Reinhardt R."/>
            <person name="Schueler D."/>
        </authorList>
    </citation>
    <scope>NUCLEOTIDE SEQUENCE</scope>
    <source>
        <strain evidence="2">MSR-1</strain>
    </source>
</reference>
<evidence type="ECO:0000259" key="1">
    <source>
        <dbReference type="Pfam" id="PF13817"/>
    </source>
</evidence>
<protein>
    <submittedName>
        <fullName evidence="2">Transposase</fullName>
    </submittedName>
</protein>
<dbReference type="RefSeq" id="WP_084028065.1">
    <property type="nucleotide sequence ID" value="NZ_CP027527.1"/>
</dbReference>
<organism evidence="2">
    <name type="scientific">Magnetospirillum gryphiswaldense</name>
    <dbReference type="NCBI Taxonomy" id="55518"/>
    <lineage>
        <taxon>Bacteria</taxon>
        <taxon>Pseudomonadati</taxon>
        <taxon>Pseudomonadota</taxon>
        <taxon>Alphaproteobacteria</taxon>
        <taxon>Rhodospirillales</taxon>
        <taxon>Rhodospirillaceae</taxon>
        <taxon>Magnetospirillum</taxon>
    </lineage>
</organism>
<dbReference type="AlphaFoldDB" id="A4U5B4"/>